<protein>
    <submittedName>
        <fullName evidence="2">Uncharacterized protein</fullName>
    </submittedName>
</protein>
<keyword evidence="1" id="KW-1133">Transmembrane helix</keyword>
<feature type="transmembrane region" description="Helical" evidence="1">
    <location>
        <begin position="100"/>
        <end position="117"/>
    </location>
</feature>
<comment type="caution">
    <text evidence="2">The sequence shown here is derived from an EMBL/GenBank/DDBJ whole genome shotgun (WGS) entry which is preliminary data.</text>
</comment>
<proteinExistence type="predicted"/>
<name>A0AAN9VC57_9ORTH</name>
<feature type="transmembrane region" description="Helical" evidence="1">
    <location>
        <begin position="64"/>
        <end position="88"/>
    </location>
</feature>
<reference evidence="2 3" key="1">
    <citation type="submission" date="2024-03" db="EMBL/GenBank/DDBJ databases">
        <title>The genome assembly and annotation of the cricket Gryllus longicercus Weissman &amp; Gray.</title>
        <authorList>
            <person name="Szrajer S."/>
            <person name="Gray D."/>
            <person name="Ylla G."/>
        </authorList>
    </citation>
    <scope>NUCLEOTIDE SEQUENCE [LARGE SCALE GENOMIC DNA]</scope>
    <source>
        <strain evidence="2">DAG 2021-001</strain>
        <tissue evidence="2">Whole body minus gut</tissue>
    </source>
</reference>
<accession>A0AAN9VC57</accession>
<gene>
    <name evidence="2" type="ORF">R5R35_010600</name>
</gene>
<sequence length="132" mass="13600">MAPLGTDVFGVGAVASPDTSITPVVDQRVNIITSLLAIVNAAHLTLGMFLILGSNVRERGPACALWRVWALLALAAETLLLFCVLGMLRSAGALPCALPLLGLVAAAIVTSIAIVILKTRSSTAVDSLPSRL</sequence>
<evidence type="ECO:0000313" key="2">
    <source>
        <dbReference type="EMBL" id="KAK7793535.1"/>
    </source>
</evidence>
<feature type="transmembrane region" description="Helical" evidence="1">
    <location>
        <begin position="31"/>
        <end position="52"/>
    </location>
</feature>
<keyword evidence="3" id="KW-1185">Reference proteome</keyword>
<keyword evidence="1" id="KW-0812">Transmembrane</keyword>
<dbReference type="Proteomes" id="UP001378592">
    <property type="component" value="Unassembled WGS sequence"/>
</dbReference>
<keyword evidence="1" id="KW-0472">Membrane</keyword>
<evidence type="ECO:0000313" key="3">
    <source>
        <dbReference type="Proteomes" id="UP001378592"/>
    </source>
</evidence>
<organism evidence="2 3">
    <name type="scientific">Gryllus longicercus</name>
    <dbReference type="NCBI Taxonomy" id="2509291"/>
    <lineage>
        <taxon>Eukaryota</taxon>
        <taxon>Metazoa</taxon>
        <taxon>Ecdysozoa</taxon>
        <taxon>Arthropoda</taxon>
        <taxon>Hexapoda</taxon>
        <taxon>Insecta</taxon>
        <taxon>Pterygota</taxon>
        <taxon>Neoptera</taxon>
        <taxon>Polyneoptera</taxon>
        <taxon>Orthoptera</taxon>
        <taxon>Ensifera</taxon>
        <taxon>Gryllidea</taxon>
        <taxon>Grylloidea</taxon>
        <taxon>Gryllidae</taxon>
        <taxon>Gryllinae</taxon>
        <taxon>Gryllus</taxon>
    </lineage>
</organism>
<dbReference type="AlphaFoldDB" id="A0AAN9VC57"/>
<evidence type="ECO:0000256" key="1">
    <source>
        <dbReference type="SAM" id="Phobius"/>
    </source>
</evidence>
<dbReference type="EMBL" id="JAZDUA010000375">
    <property type="protein sequence ID" value="KAK7793535.1"/>
    <property type="molecule type" value="Genomic_DNA"/>
</dbReference>